<feature type="transmembrane region" description="Helical" evidence="1">
    <location>
        <begin position="142"/>
        <end position="159"/>
    </location>
</feature>
<evidence type="ECO:0000313" key="3">
    <source>
        <dbReference type="Proteomes" id="UP000177001"/>
    </source>
</evidence>
<evidence type="ECO:0000256" key="1">
    <source>
        <dbReference type="SAM" id="Phobius"/>
    </source>
</evidence>
<accession>A0A1F6WXV5</accession>
<keyword evidence="1" id="KW-0472">Membrane</keyword>
<dbReference type="EMBL" id="MFUR01000012">
    <property type="protein sequence ID" value="OGI86700.1"/>
    <property type="molecule type" value="Genomic_DNA"/>
</dbReference>
<feature type="transmembrane region" description="Helical" evidence="1">
    <location>
        <begin position="12"/>
        <end position="31"/>
    </location>
</feature>
<evidence type="ECO:0000313" key="2">
    <source>
        <dbReference type="EMBL" id="OGI86700.1"/>
    </source>
</evidence>
<protein>
    <submittedName>
        <fullName evidence="2">Uncharacterized protein</fullName>
    </submittedName>
</protein>
<comment type="caution">
    <text evidence="2">The sequence shown here is derived from an EMBL/GenBank/DDBJ whole genome shotgun (WGS) entry which is preliminary data.</text>
</comment>
<name>A0A1F6WXV5_9BACT</name>
<organism evidence="2 3">
    <name type="scientific">Candidatus Nomurabacteria bacterium RIFCSPLOWO2_01_FULL_36_16</name>
    <dbReference type="NCBI Taxonomy" id="1801767"/>
    <lineage>
        <taxon>Bacteria</taxon>
        <taxon>Candidatus Nomuraibacteriota</taxon>
    </lineage>
</organism>
<keyword evidence="1" id="KW-0812">Transmembrane</keyword>
<proteinExistence type="predicted"/>
<sequence length="177" mass="19835">MLNNQIKQKILFSFAVFTVFIFGIIIIPAKANADIPGYVTPYNNPSFNNNQYYYPNTYYPPAPIYIYPTQTYPNMPGYVTPYNSPTPVVYSNTVNPNARATTASKTVAKTKTTSTKNTNTDALNDFVASTIFGSDSFMPSGLVQWIFFAILILLLTILVRKVYGGSEKYYATPMKHD</sequence>
<gene>
    <name evidence="2" type="ORF">A3A91_03645</name>
</gene>
<dbReference type="AlphaFoldDB" id="A0A1F6WXV5"/>
<reference evidence="2 3" key="1">
    <citation type="journal article" date="2016" name="Nat. Commun.">
        <title>Thousands of microbial genomes shed light on interconnected biogeochemical processes in an aquifer system.</title>
        <authorList>
            <person name="Anantharaman K."/>
            <person name="Brown C.T."/>
            <person name="Hug L.A."/>
            <person name="Sharon I."/>
            <person name="Castelle C.J."/>
            <person name="Probst A.J."/>
            <person name="Thomas B.C."/>
            <person name="Singh A."/>
            <person name="Wilkins M.J."/>
            <person name="Karaoz U."/>
            <person name="Brodie E.L."/>
            <person name="Williams K.H."/>
            <person name="Hubbard S.S."/>
            <person name="Banfield J.F."/>
        </authorList>
    </citation>
    <scope>NUCLEOTIDE SEQUENCE [LARGE SCALE GENOMIC DNA]</scope>
</reference>
<dbReference type="Proteomes" id="UP000177001">
    <property type="component" value="Unassembled WGS sequence"/>
</dbReference>
<keyword evidence="1" id="KW-1133">Transmembrane helix</keyword>